<evidence type="ECO:0000256" key="10">
    <source>
        <dbReference type="ARBA" id="ARBA00023136"/>
    </source>
</evidence>
<dbReference type="PANTHER" id="PTHR44542">
    <property type="entry name" value="THIOSULFATE SULFURTRANSFERASE 18"/>
    <property type="match status" value="1"/>
</dbReference>
<feature type="domain" description="Rhodanese" evidence="18">
    <location>
        <begin position="318"/>
        <end position="420"/>
    </location>
</feature>
<evidence type="ECO:0000256" key="5">
    <source>
        <dbReference type="ARBA" id="ARBA00022729"/>
    </source>
</evidence>
<evidence type="ECO:0000256" key="11">
    <source>
        <dbReference type="ARBA" id="ARBA00023157"/>
    </source>
</evidence>
<keyword evidence="5" id="KW-0732">Signal</keyword>
<evidence type="ECO:0000256" key="14">
    <source>
        <dbReference type="ARBA" id="ARBA00060484"/>
    </source>
</evidence>
<dbReference type="SMART" id="SM00450">
    <property type="entry name" value="RHOD"/>
    <property type="match status" value="1"/>
</dbReference>
<evidence type="ECO:0000256" key="3">
    <source>
        <dbReference type="ARBA" id="ARBA00022692"/>
    </source>
</evidence>
<dbReference type="Pfam" id="PF02225">
    <property type="entry name" value="PA"/>
    <property type="match status" value="1"/>
</dbReference>
<sequence length="422" mass="46613">MSTAAAKALAGILVFVSYSVRLTYAIVHLKSLSASFIDAPARFAVSVNSTGICGALHLADPLEACSSLLNRFRSQEIDTIKFALIIRGKCAFEDKVRNAQDAGFHAVIVYDDRDKGNLVSMIGNSQGIWVPAVFVSKAAGETLKIYAQGQEGECCIINPSFPESAWTVMVISFISLLVIATVVLTFFLTRNRRLNQRGTNPHRPSVDAKLVEVLPCFTFSQACECRVGDTCSICLEDYKDGERLRVLPCQHEFHASCVDSWLTKWGTFCPVTFFLHQINLTAEFYTDVLISSFFCLLLFCSPATEFISADAHEAKDLIASGYRYLDVRMVEDFNKGHVDVESVFNIAYFIMTPEGRVKNPQFLEQVLSVCSKEDGLIVGCGTGDRSRLATVDLLNADFKHVRNMGGGYRSWHEAGLGVKKEA</sequence>
<dbReference type="GO" id="GO:0006511">
    <property type="term" value="P:ubiquitin-dependent protein catabolic process"/>
    <property type="evidence" value="ECO:0000318"/>
    <property type="project" value="GO_Central"/>
</dbReference>
<feature type="transmembrane region" description="Helical" evidence="16">
    <location>
        <begin position="165"/>
        <end position="188"/>
    </location>
</feature>
<keyword evidence="20" id="KW-1185">Reference proteome</keyword>
<accession>F6GWM0</accession>
<dbReference type="FunFam" id="3.30.40.10:FF:000388">
    <property type="entry name" value="Putative RING zinc finger domain superfamily protein"/>
    <property type="match status" value="1"/>
</dbReference>
<feature type="domain" description="RING-type" evidence="17">
    <location>
        <begin position="231"/>
        <end position="271"/>
    </location>
</feature>
<keyword evidence="11" id="KW-1015">Disulfide bond</keyword>
<evidence type="ECO:0000256" key="9">
    <source>
        <dbReference type="ARBA" id="ARBA00022989"/>
    </source>
</evidence>
<evidence type="ECO:0000256" key="7">
    <source>
        <dbReference type="ARBA" id="ARBA00022833"/>
    </source>
</evidence>
<organism evidence="19 20">
    <name type="scientific">Vitis vinifera</name>
    <name type="common">Grape</name>
    <dbReference type="NCBI Taxonomy" id="29760"/>
    <lineage>
        <taxon>Eukaryota</taxon>
        <taxon>Viridiplantae</taxon>
        <taxon>Streptophyta</taxon>
        <taxon>Embryophyta</taxon>
        <taxon>Tracheophyta</taxon>
        <taxon>Spermatophyta</taxon>
        <taxon>Magnoliopsida</taxon>
        <taxon>eudicotyledons</taxon>
        <taxon>Gunneridae</taxon>
        <taxon>Pentapetalae</taxon>
        <taxon>rosids</taxon>
        <taxon>Vitales</taxon>
        <taxon>Vitaceae</taxon>
        <taxon>Viteae</taxon>
        <taxon>Vitis</taxon>
    </lineage>
</organism>
<dbReference type="AlphaFoldDB" id="F6GWM0"/>
<dbReference type="InParanoid" id="F6GWM0"/>
<dbReference type="Pfam" id="PF00581">
    <property type="entry name" value="Rhodanese"/>
    <property type="match status" value="1"/>
</dbReference>
<dbReference type="STRING" id="29760.F6GWM0"/>
<comment type="subcellular location">
    <subcellularLocation>
        <location evidence="13">Endomembrane system</location>
        <topology evidence="13">Single-pass type I membrane protein</topology>
    </subcellularLocation>
    <subcellularLocation>
        <location evidence="14">Protein storage vacuole membrane</location>
    </subcellularLocation>
</comment>
<dbReference type="OrthoDB" id="566238at2759"/>
<dbReference type="GO" id="GO:0032586">
    <property type="term" value="C:protein storage vacuole membrane"/>
    <property type="evidence" value="ECO:0007669"/>
    <property type="project" value="UniProtKB-SubCell"/>
</dbReference>
<evidence type="ECO:0000256" key="1">
    <source>
        <dbReference type="ARBA" id="ARBA00022448"/>
    </source>
</evidence>
<dbReference type="GO" id="GO:0012505">
    <property type="term" value="C:endomembrane system"/>
    <property type="evidence" value="ECO:0007669"/>
    <property type="project" value="UniProtKB-SubCell"/>
</dbReference>
<dbReference type="PANTHER" id="PTHR44542:SF14">
    <property type="entry name" value="PROTEIN HIGH ARSENIC CONTENT 1, MITOCHONDRIAL-RELATED"/>
    <property type="match status" value="1"/>
</dbReference>
<dbReference type="InterPro" id="IPR001841">
    <property type="entry name" value="Znf_RING"/>
</dbReference>
<keyword evidence="3 16" id="KW-0812">Transmembrane</keyword>
<keyword evidence="9 16" id="KW-1133">Transmembrane helix</keyword>
<reference evidence="20" key="1">
    <citation type="journal article" date="2007" name="Nature">
        <title>The grapevine genome sequence suggests ancestral hexaploidization in major angiosperm phyla.</title>
        <authorList>
            <consortium name="The French-Italian Public Consortium for Grapevine Genome Characterization."/>
            <person name="Jaillon O."/>
            <person name="Aury J.-M."/>
            <person name="Noel B."/>
            <person name="Policriti A."/>
            <person name="Clepet C."/>
            <person name="Casagrande A."/>
            <person name="Choisne N."/>
            <person name="Aubourg S."/>
            <person name="Vitulo N."/>
            <person name="Jubin C."/>
            <person name="Vezzi A."/>
            <person name="Legeai F."/>
            <person name="Hugueney P."/>
            <person name="Dasilva C."/>
            <person name="Horner D."/>
            <person name="Mica E."/>
            <person name="Jublot D."/>
            <person name="Poulain J."/>
            <person name="Bruyere C."/>
            <person name="Billault A."/>
            <person name="Segurens B."/>
            <person name="Gouyvenoux M."/>
            <person name="Ugarte E."/>
            <person name="Cattonaro F."/>
            <person name="Anthouard V."/>
            <person name="Vico V."/>
            <person name="Del Fabbro C."/>
            <person name="Alaux M."/>
            <person name="Di Gaspero G."/>
            <person name="Dumas V."/>
            <person name="Felice N."/>
            <person name="Paillard S."/>
            <person name="Juman I."/>
            <person name="Moroldo M."/>
            <person name="Scalabrin S."/>
            <person name="Canaguier A."/>
            <person name="Le Clainche I."/>
            <person name="Malacrida G."/>
            <person name="Durand E."/>
            <person name="Pesole G."/>
            <person name="Laucou V."/>
            <person name="Chatelet P."/>
            <person name="Merdinoglu D."/>
            <person name="Delledonne M."/>
            <person name="Pezzotti M."/>
            <person name="Lecharny A."/>
            <person name="Scarpelli C."/>
            <person name="Artiguenave F."/>
            <person name="Pe M.E."/>
            <person name="Valle G."/>
            <person name="Morgante M."/>
            <person name="Caboche M."/>
            <person name="Adam-Blondon A.-F."/>
            <person name="Weissenbach J."/>
            <person name="Quetier F."/>
            <person name="Wincker P."/>
        </authorList>
    </citation>
    <scope>NUCLEOTIDE SEQUENCE [LARGE SCALE GENOMIC DNA]</scope>
    <source>
        <strain evidence="20">cv. Pinot noir / PN40024</strain>
    </source>
</reference>
<dbReference type="InterPro" id="IPR046450">
    <property type="entry name" value="PA_dom_sf"/>
</dbReference>
<keyword evidence="1" id="KW-0813">Transport</keyword>
<evidence type="ECO:0008006" key="21">
    <source>
        <dbReference type="Google" id="ProtNLM"/>
    </source>
</evidence>
<evidence type="ECO:0000313" key="19">
    <source>
        <dbReference type="EMBL" id="CCB44355.1"/>
    </source>
</evidence>
<dbReference type="SUPFAM" id="SSF52821">
    <property type="entry name" value="Rhodanese/Cell cycle control phosphatase"/>
    <property type="match status" value="1"/>
</dbReference>
<keyword evidence="8" id="KW-0653">Protein transport</keyword>
<dbReference type="SUPFAM" id="SSF57850">
    <property type="entry name" value="RING/U-box"/>
    <property type="match status" value="1"/>
</dbReference>
<dbReference type="InterPro" id="IPR003137">
    <property type="entry name" value="PA_domain"/>
</dbReference>
<evidence type="ECO:0000259" key="18">
    <source>
        <dbReference type="PROSITE" id="PS50206"/>
    </source>
</evidence>
<dbReference type="EMBL" id="FN594959">
    <property type="protein sequence ID" value="CCB44355.1"/>
    <property type="molecule type" value="Genomic_DNA"/>
</dbReference>
<dbReference type="InterPro" id="IPR036873">
    <property type="entry name" value="Rhodanese-like_dom_sf"/>
</dbReference>
<dbReference type="Gene3D" id="3.30.40.10">
    <property type="entry name" value="Zinc/RING finger domain, C3HC4 (zinc finger)"/>
    <property type="match status" value="1"/>
</dbReference>
<dbReference type="FunCoup" id="F6GWM0">
    <property type="interactions" value="3024"/>
</dbReference>
<dbReference type="GO" id="GO:0015031">
    <property type="term" value="P:protein transport"/>
    <property type="evidence" value="ECO:0007669"/>
    <property type="project" value="UniProtKB-KW"/>
</dbReference>
<keyword evidence="4" id="KW-0479">Metal-binding</keyword>
<evidence type="ECO:0000256" key="2">
    <source>
        <dbReference type="ARBA" id="ARBA00022554"/>
    </source>
</evidence>
<dbReference type="eggNOG" id="KOG4628">
    <property type="taxonomic scope" value="Eukaryota"/>
</dbReference>
<evidence type="ECO:0000256" key="16">
    <source>
        <dbReference type="SAM" id="Phobius"/>
    </source>
</evidence>
<dbReference type="SUPFAM" id="SSF52025">
    <property type="entry name" value="PA domain"/>
    <property type="match status" value="1"/>
</dbReference>
<evidence type="ECO:0000259" key="17">
    <source>
        <dbReference type="PROSITE" id="PS50089"/>
    </source>
</evidence>
<dbReference type="Pfam" id="PF13639">
    <property type="entry name" value="zf-RING_2"/>
    <property type="match status" value="1"/>
</dbReference>
<gene>
    <name evidence="19" type="ordered locus">VIT_04s0023g03580</name>
</gene>
<dbReference type="PROSITE" id="PS50089">
    <property type="entry name" value="ZF_RING_2"/>
    <property type="match status" value="1"/>
</dbReference>
<dbReference type="GO" id="GO:0008270">
    <property type="term" value="F:zinc ion binding"/>
    <property type="evidence" value="ECO:0007669"/>
    <property type="project" value="UniProtKB-KW"/>
</dbReference>
<proteinExistence type="predicted"/>
<keyword evidence="6 15" id="KW-0863">Zinc-finger</keyword>
<dbReference type="PaxDb" id="29760-VIT_04s0023g03580.t01"/>
<evidence type="ECO:0000256" key="4">
    <source>
        <dbReference type="ARBA" id="ARBA00022723"/>
    </source>
</evidence>
<evidence type="ECO:0000313" key="20">
    <source>
        <dbReference type="Proteomes" id="UP000009183"/>
    </source>
</evidence>
<evidence type="ECO:0000256" key="6">
    <source>
        <dbReference type="ARBA" id="ARBA00022771"/>
    </source>
</evidence>
<evidence type="ECO:0000256" key="12">
    <source>
        <dbReference type="ARBA" id="ARBA00023180"/>
    </source>
</evidence>
<dbReference type="eggNOG" id="KOG1530">
    <property type="taxonomic scope" value="Eukaryota"/>
</dbReference>
<dbReference type="InterPro" id="IPR001763">
    <property type="entry name" value="Rhodanese-like_dom"/>
</dbReference>
<evidence type="ECO:0000256" key="8">
    <source>
        <dbReference type="ARBA" id="ARBA00022927"/>
    </source>
</evidence>
<dbReference type="SMART" id="SM00184">
    <property type="entry name" value="RING"/>
    <property type="match status" value="1"/>
</dbReference>
<keyword evidence="7" id="KW-0862">Zinc</keyword>
<dbReference type="CDD" id="cd02123">
    <property type="entry name" value="PA_C_RZF_like"/>
    <property type="match status" value="1"/>
</dbReference>
<keyword evidence="2" id="KW-0926">Vacuole</keyword>
<evidence type="ECO:0000256" key="15">
    <source>
        <dbReference type="PROSITE-ProRule" id="PRU00175"/>
    </source>
</evidence>
<dbReference type="FunFam" id="3.50.30.30:FF:000020">
    <property type="entry name" value="Receptor homology region transmembrane domain-and RING domain-containing protein 2"/>
    <property type="match status" value="1"/>
</dbReference>
<dbReference type="CDD" id="cd00158">
    <property type="entry name" value="RHOD"/>
    <property type="match status" value="1"/>
</dbReference>
<dbReference type="InterPro" id="IPR044684">
    <property type="entry name" value="STR17/STR18/HARC1-like"/>
</dbReference>
<dbReference type="InterPro" id="IPR044744">
    <property type="entry name" value="ZNRF4/RNF13/RNF167_PA"/>
</dbReference>
<dbReference type="GO" id="GO:0005737">
    <property type="term" value="C:cytoplasm"/>
    <property type="evidence" value="ECO:0000318"/>
    <property type="project" value="GO_Central"/>
</dbReference>
<protein>
    <recommendedName>
        <fullName evidence="21">Receptor-likey region, transmembrane domain-and RING domain-containing protein 1</fullName>
    </recommendedName>
</protein>
<dbReference type="GO" id="GO:0061630">
    <property type="term" value="F:ubiquitin protein ligase activity"/>
    <property type="evidence" value="ECO:0000318"/>
    <property type="project" value="GO_Central"/>
</dbReference>
<dbReference type="Gene3D" id="3.50.30.30">
    <property type="match status" value="1"/>
</dbReference>
<dbReference type="PROSITE" id="PS50206">
    <property type="entry name" value="RHODANESE_3"/>
    <property type="match status" value="1"/>
</dbReference>
<dbReference type="Proteomes" id="UP000009183">
    <property type="component" value="Chromosome 4"/>
</dbReference>
<dbReference type="Gene3D" id="3.40.250.10">
    <property type="entry name" value="Rhodanese-like domain"/>
    <property type="match status" value="1"/>
</dbReference>
<evidence type="ECO:0000256" key="13">
    <source>
        <dbReference type="ARBA" id="ARBA00046288"/>
    </source>
</evidence>
<dbReference type="InterPro" id="IPR013083">
    <property type="entry name" value="Znf_RING/FYVE/PHD"/>
</dbReference>
<keyword evidence="12" id="KW-0325">Glycoprotein</keyword>
<name>F6GWM0_VITVI</name>
<keyword evidence="10 16" id="KW-0472">Membrane</keyword>
<dbReference type="HOGENOM" id="CLU_651189_0_0_1"/>